<evidence type="ECO:0008006" key="4">
    <source>
        <dbReference type="Google" id="ProtNLM"/>
    </source>
</evidence>
<evidence type="ECO:0000313" key="3">
    <source>
        <dbReference type="Proteomes" id="UP000217507"/>
    </source>
</evidence>
<reference evidence="2 3" key="1">
    <citation type="submission" date="2017-06" db="EMBL/GenBank/DDBJ databases">
        <title>Genome sequencing of cyanobaciteial culture collection at National Institute for Environmental Studies (NIES).</title>
        <authorList>
            <person name="Hirose Y."/>
            <person name="Shimura Y."/>
            <person name="Fujisawa T."/>
            <person name="Nakamura Y."/>
            <person name="Kawachi M."/>
        </authorList>
    </citation>
    <scope>NUCLEOTIDE SEQUENCE [LARGE SCALE GENOMIC DNA]</scope>
    <source>
        <strain evidence="2 3">NIES-23</strain>
    </source>
</reference>
<feature type="transmembrane region" description="Helical" evidence="1">
    <location>
        <begin position="375"/>
        <end position="393"/>
    </location>
</feature>
<feature type="transmembrane region" description="Helical" evidence="1">
    <location>
        <begin position="337"/>
        <end position="355"/>
    </location>
</feature>
<evidence type="ECO:0000313" key="2">
    <source>
        <dbReference type="EMBL" id="BAY71010.1"/>
    </source>
</evidence>
<dbReference type="AlphaFoldDB" id="A0A1Z4KPX3"/>
<keyword evidence="1" id="KW-1133">Transmembrane helix</keyword>
<keyword evidence="1" id="KW-0472">Membrane</keyword>
<proteinExistence type="predicted"/>
<dbReference type="EMBL" id="AP018216">
    <property type="protein sequence ID" value="BAY71010.1"/>
    <property type="molecule type" value="Genomic_DNA"/>
</dbReference>
<organism evidence="2 3">
    <name type="scientific">Trichormus variabilis NIES-23</name>
    <dbReference type="NCBI Taxonomy" id="1973479"/>
    <lineage>
        <taxon>Bacteria</taxon>
        <taxon>Bacillati</taxon>
        <taxon>Cyanobacteriota</taxon>
        <taxon>Cyanophyceae</taxon>
        <taxon>Nostocales</taxon>
        <taxon>Nostocaceae</taxon>
        <taxon>Trichormus</taxon>
    </lineage>
</organism>
<name>A0A1Z4KPX3_ANAVA</name>
<accession>A0A1Z4KPX3</accession>
<feature type="transmembrane region" description="Helical" evidence="1">
    <location>
        <begin position="197"/>
        <end position="226"/>
    </location>
</feature>
<feature type="transmembrane region" description="Helical" evidence="1">
    <location>
        <begin position="111"/>
        <end position="132"/>
    </location>
</feature>
<keyword evidence="1" id="KW-0812">Transmembrane</keyword>
<dbReference type="Proteomes" id="UP000217507">
    <property type="component" value="Chromosome"/>
</dbReference>
<protein>
    <recommendedName>
        <fullName evidence="4">Glycosyltransferase RgtA/B/C/D-like domain-containing protein</fullName>
    </recommendedName>
</protein>
<sequence>MKTKTLNPIVKVALIALLWAMVVVPGELFLDTTLRLNMAHAWWTGTEEVAPPPGYQAKVRGDIQFGVIGADGKRVIAYEVGQSMLMLPGDWVGQQLHQVFPAIASQTWRQWAVLFLIFAPINMAVVVASYWLLKLFNFDSLIAAVSSLILFLGTTVLHYAQAPQHNNQLLVLVVVGYATALAYVLKKQNYLAVLSGAALGLAVLIRTTSTLHTLTVLLFLGGCVFYQNRKWQEVVKALGIWLGGHLPLVFLSRYIDYLRYGSFWLNGKIAEKQQLATDPVWSGLPDLPAGYPLINPPSEGILGVLLSPAKSIFVYDPLLIPCLVIGVLLWRKLHPFLQWYLVTVVINIGLHLVAYSRFVFWHGDSAWASRYHVTSAHLLMIPLLGLLVQWLLNRRELYGWLLRGIIVFAIVCQLASVAIPHQMEVTQKQVNVPGSRLDFRLAQRFLNVGCLLNDSLSARCTTRIAPETGRYLRKYNRFAFLPFTFLAEDVADNPSLKFIYYILLIAWTVMAIAAVWLTVSYLYSVGFFYR</sequence>
<feature type="transmembrane region" description="Helical" evidence="1">
    <location>
        <begin position="12"/>
        <end position="30"/>
    </location>
</feature>
<feature type="transmembrane region" description="Helical" evidence="1">
    <location>
        <begin position="169"/>
        <end position="185"/>
    </location>
</feature>
<gene>
    <name evidence="2" type="ORF">NIES23_38230</name>
</gene>
<feature type="transmembrane region" description="Helical" evidence="1">
    <location>
        <begin position="312"/>
        <end position="330"/>
    </location>
</feature>
<evidence type="ECO:0000256" key="1">
    <source>
        <dbReference type="SAM" id="Phobius"/>
    </source>
</evidence>
<feature type="transmembrane region" description="Helical" evidence="1">
    <location>
        <begin position="138"/>
        <end position="157"/>
    </location>
</feature>
<feature type="transmembrane region" description="Helical" evidence="1">
    <location>
        <begin position="400"/>
        <end position="419"/>
    </location>
</feature>
<feature type="transmembrane region" description="Helical" evidence="1">
    <location>
        <begin position="238"/>
        <end position="255"/>
    </location>
</feature>
<feature type="transmembrane region" description="Helical" evidence="1">
    <location>
        <begin position="498"/>
        <end position="523"/>
    </location>
</feature>